<name>A0ABY4YNK3_9MICO</name>
<accession>A0ABY4YNK3</accession>
<reference evidence="1" key="1">
    <citation type="submission" date="2022-06" db="EMBL/GenBank/DDBJ databases">
        <title>Ornithinimicrobium HY1793.</title>
        <authorList>
            <person name="Huang Y."/>
        </authorList>
    </citation>
    <scope>NUCLEOTIDE SEQUENCE</scope>
    <source>
        <strain evidence="1">HY1793</strain>
    </source>
</reference>
<sequence>MTAPIPTEQLVHTSDCPGPKITRKDAIGYSALSCSTCGAHARVPLRREWADRG</sequence>
<evidence type="ECO:0000313" key="2">
    <source>
        <dbReference type="Proteomes" id="UP001056455"/>
    </source>
</evidence>
<protein>
    <submittedName>
        <fullName evidence="1">Uncharacterized protein</fullName>
    </submittedName>
</protein>
<dbReference type="EMBL" id="CP099489">
    <property type="protein sequence ID" value="USQ78293.1"/>
    <property type="molecule type" value="Genomic_DNA"/>
</dbReference>
<organism evidence="1 2">
    <name type="scientific">Ornithinimicrobium faecis</name>
    <dbReference type="NCBI Taxonomy" id="2934158"/>
    <lineage>
        <taxon>Bacteria</taxon>
        <taxon>Bacillati</taxon>
        <taxon>Actinomycetota</taxon>
        <taxon>Actinomycetes</taxon>
        <taxon>Micrococcales</taxon>
        <taxon>Ornithinimicrobiaceae</taxon>
        <taxon>Ornithinimicrobium</taxon>
    </lineage>
</organism>
<proteinExistence type="predicted"/>
<keyword evidence="2" id="KW-1185">Reference proteome</keyword>
<evidence type="ECO:0000313" key="1">
    <source>
        <dbReference type="EMBL" id="USQ78293.1"/>
    </source>
</evidence>
<dbReference type="Proteomes" id="UP001056455">
    <property type="component" value="Chromosome"/>
</dbReference>
<dbReference type="RefSeq" id="WP_252591091.1">
    <property type="nucleotide sequence ID" value="NZ_CP099489.1"/>
</dbReference>
<gene>
    <name evidence="1" type="ORF">NF556_11575</name>
</gene>